<sequence>MPCIAPTLPREATGEARARRRILGSVLVSVLAAGLLLAPAPAAAPPRPLREVLRVEPGATCLTASGLAETIATWLGRDTIDVPVAYIDVRGDPTRAQSVTIALEIRGELVERKFDPVRPTCSDLHAVVGLGIAIAVDAAVLEGLGYEVIDPGEESVPQAYDPERPPLTRRSRKGEPSEAPPRRASVSVVAAVRSGLWLGVLPGLAGGGGAQLELGWRRWVDLRASLFGGYAGPRALDADTRVTLGLVGGRVDVCAALARPRVRPRLCFGPAAGALQIGARTPGVRDAVGPWVALTVAPELRIWAAKRFAVDLAVELIVPVVRPVPAERDPSKAGMIGDSLAVPPVGAMVSLGAAFTIR</sequence>
<reference evidence="2" key="1">
    <citation type="submission" date="2021-08" db="EMBL/GenBank/DDBJ databases">
        <authorList>
            <person name="Stevens D.C."/>
        </authorList>
    </citation>
    <scope>NUCLEOTIDE SEQUENCE</scope>
    <source>
        <strain evidence="2">DSM 53165</strain>
    </source>
</reference>
<keyword evidence="3" id="KW-1185">Reference proteome</keyword>
<name>A0ABS7TSU2_9BACT</name>
<feature type="region of interest" description="Disordered" evidence="1">
    <location>
        <begin position="152"/>
        <end position="184"/>
    </location>
</feature>
<dbReference type="EMBL" id="JAIRAU010000025">
    <property type="protein sequence ID" value="MBZ5711297.1"/>
    <property type="molecule type" value="Genomic_DNA"/>
</dbReference>
<proteinExistence type="predicted"/>
<evidence type="ECO:0000313" key="2">
    <source>
        <dbReference type="EMBL" id="MBZ5711297.1"/>
    </source>
</evidence>
<comment type="caution">
    <text evidence="2">The sequence shown here is derived from an EMBL/GenBank/DDBJ whole genome shotgun (WGS) entry which is preliminary data.</text>
</comment>
<evidence type="ECO:0000313" key="3">
    <source>
        <dbReference type="Proteomes" id="UP001139031"/>
    </source>
</evidence>
<gene>
    <name evidence="2" type="ORF">K7C98_18795</name>
</gene>
<organism evidence="2 3">
    <name type="scientific">Nannocystis pusilla</name>
    <dbReference type="NCBI Taxonomy" id="889268"/>
    <lineage>
        <taxon>Bacteria</taxon>
        <taxon>Pseudomonadati</taxon>
        <taxon>Myxococcota</taxon>
        <taxon>Polyangia</taxon>
        <taxon>Nannocystales</taxon>
        <taxon>Nannocystaceae</taxon>
        <taxon>Nannocystis</taxon>
    </lineage>
</organism>
<accession>A0ABS7TSU2</accession>
<evidence type="ECO:0000256" key="1">
    <source>
        <dbReference type="SAM" id="MobiDB-lite"/>
    </source>
</evidence>
<dbReference type="Proteomes" id="UP001139031">
    <property type="component" value="Unassembled WGS sequence"/>
</dbReference>
<protein>
    <submittedName>
        <fullName evidence="2">Uncharacterized protein</fullName>
    </submittedName>
</protein>